<organism evidence="8 9">
    <name type="scientific">Malus domestica</name>
    <name type="common">Apple</name>
    <name type="synonym">Pyrus malus</name>
    <dbReference type="NCBI Taxonomy" id="3750"/>
    <lineage>
        <taxon>Eukaryota</taxon>
        <taxon>Viridiplantae</taxon>
        <taxon>Streptophyta</taxon>
        <taxon>Embryophyta</taxon>
        <taxon>Tracheophyta</taxon>
        <taxon>Spermatophyta</taxon>
        <taxon>Magnoliopsida</taxon>
        <taxon>eudicotyledons</taxon>
        <taxon>Gunneridae</taxon>
        <taxon>Pentapetalae</taxon>
        <taxon>rosids</taxon>
        <taxon>fabids</taxon>
        <taxon>Rosales</taxon>
        <taxon>Rosaceae</taxon>
        <taxon>Amygdaloideae</taxon>
        <taxon>Maleae</taxon>
        <taxon>Malus</taxon>
    </lineage>
</organism>
<feature type="compositionally biased region" description="Polar residues" evidence="6">
    <location>
        <begin position="17"/>
        <end position="32"/>
    </location>
</feature>
<name>A0A498I026_MALDO</name>
<dbReference type="GO" id="GO:0034080">
    <property type="term" value="P:CENP-A containing chromatin assembly"/>
    <property type="evidence" value="ECO:0007669"/>
    <property type="project" value="TreeGrafter"/>
</dbReference>
<evidence type="ECO:0000256" key="3">
    <source>
        <dbReference type="ARBA" id="ARBA00022737"/>
    </source>
</evidence>
<dbReference type="GO" id="GO:0005654">
    <property type="term" value="C:nucleoplasm"/>
    <property type="evidence" value="ECO:0007669"/>
    <property type="project" value="TreeGrafter"/>
</dbReference>
<feature type="compositionally biased region" description="Basic and acidic residues" evidence="6">
    <location>
        <begin position="59"/>
        <end position="76"/>
    </location>
</feature>
<dbReference type="GO" id="GO:0042393">
    <property type="term" value="F:histone binding"/>
    <property type="evidence" value="ECO:0007669"/>
    <property type="project" value="TreeGrafter"/>
</dbReference>
<dbReference type="InterPro" id="IPR011990">
    <property type="entry name" value="TPR-like_helical_dom_sf"/>
</dbReference>
<feature type="region of interest" description="Disordered" evidence="6">
    <location>
        <begin position="132"/>
        <end position="206"/>
    </location>
</feature>
<gene>
    <name evidence="8" type="ORF">DVH24_029956</name>
</gene>
<dbReference type="Gene3D" id="1.25.40.10">
    <property type="entry name" value="Tetratricopeptide repeat domain"/>
    <property type="match status" value="1"/>
</dbReference>
<comment type="similarity">
    <text evidence="2">Belongs to the NASP family.</text>
</comment>
<evidence type="ECO:0000259" key="7">
    <source>
        <dbReference type="Pfam" id="PF10516"/>
    </source>
</evidence>
<feature type="region of interest" description="Disordered" evidence="6">
    <location>
        <begin position="1"/>
        <end position="76"/>
    </location>
</feature>
<feature type="domain" description="Tetratricopeptide SHNi-TPR" evidence="7">
    <location>
        <begin position="235"/>
        <end position="271"/>
    </location>
</feature>
<feature type="compositionally biased region" description="Low complexity" evidence="6">
    <location>
        <begin position="1"/>
        <end position="16"/>
    </location>
</feature>
<keyword evidence="4" id="KW-0802">TPR repeat</keyword>
<proteinExistence type="inferred from homology"/>
<dbReference type="GO" id="GO:0006335">
    <property type="term" value="P:DNA replication-dependent chromatin assembly"/>
    <property type="evidence" value="ECO:0007669"/>
    <property type="project" value="TreeGrafter"/>
</dbReference>
<keyword evidence="3" id="KW-0677">Repeat</keyword>
<evidence type="ECO:0000256" key="1">
    <source>
        <dbReference type="ARBA" id="ARBA00004123"/>
    </source>
</evidence>
<sequence>MVEEASASASATASETLTQNTALESQRSNEATITEVAQGGTESTCNNESAEASAVSSNGDREKSLEFSDELMEKGSKAVKDSDFGEATECFSRALEIRVAHFGELAPQCVNAYYKYGCALLYKAQEETDPLGAVPKKEGESQQESAKNVVNGKSSTAAVSSNAEQDASLSNQEGVDADGVSSGKDKDEDDDSDDEDLAEADADEDETDLDLAWKMLDVARAIVEKNPADTLEKVDILSALAEVALEREDIETSLSDYQKALSILEQLVEPDSRQIGSKPEEAILYCQTAISTCKSRVRRLMLESRSLTESTTSLSASVLEPGVTLSSNMTKSDNIVTDIQAEIETLTGLAGDLEKKLEDLQQLASNPKSILAEIMGFVSAKAKGTEKSESPSVISSSRMGTADNNGGFDSPTVYTAHTNGASGVTHLGVVGRGVKRVLMNTGSGESSASKKPALDSSQDKEIEIMNSLKAVEQLMNIVECKQCGKASWGGCGKHLKDLYAGIEQGKHCMCRSWPGVAVPNQHQGKTATQQQSLASASGYGQEAFDQLQPAFLFFSCLDLNNVNNN</sequence>
<comment type="caution">
    <text evidence="8">The sequence shown here is derived from an EMBL/GenBank/DDBJ whole genome shotgun (WGS) entry which is preliminary data.</text>
</comment>
<dbReference type="PANTHER" id="PTHR15081:SF1">
    <property type="entry name" value="NUCLEAR AUTOANTIGENIC SPERM PROTEIN"/>
    <property type="match status" value="1"/>
</dbReference>
<dbReference type="Proteomes" id="UP000290289">
    <property type="component" value="Chromosome 15"/>
</dbReference>
<dbReference type="InterPro" id="IPR019544">
    <property type="entry name" value="Tetratricopeptide_SHNi-TPR_dom"/>
</dbReference>
<dbReference type="SMART" id="SM00028">
    <property type="entry name" value="TPR"/>
    <property type="match status" value="2"/>
</dbReference>
<evidence type="ECO:0000313" key="8">
    <source>
        <dbReference type="EMBL" id="RXH75235.1"/>
    </source>
</evidence>
<keyword evidence="5" id="KW-0539">Nucleus</keyword>
<dbReference type="InterPro" id="IPR051730">
    <property type="entry name" value="NASP-like"/>
</dbReference>
<feature type="compositionally biased region" description="Polar residues" evidence="6">
    <location>
        <begin position="142"/>
        <end position="173"/>
    </location>
</feature>
<protein>
    <recommendedName>
        <fullName evidence="7">Tetratricopeptide SHNi-TPR domain-containing protein</fullName>
    </recommendedName>
</protein>
<comment type="subcellular location">
    <subcellularLocation>
        <location evidence="1">Nucleus</location>
    </subcellularLocation>
</comment>
<feature type="compositionally biased region" description="Acidic residues" evidence="6">
    <location>
        <begin position="187"/>
        <end position="206"/>
    </location>
</feature>
<evidence type="ECO:0000256" key="5">
    <source>
        <dbReference type="ARBA" id="ARBA00023242"/>
    </source>
</evidence>
<evidence type="ECO:0000256" key="2">
    <source>
        <dbReference type="ARBA" id="ARBA00008402"/>
    </source>
</evidence>
<dbReference type="PANTHER" id="PTHR15081">
    <property type="entry name" value="NUCLEAR AUTOANTIGENIC SPERM PROTEIN NASP -RELATED"/>
    <property type="match status" value="1"/>
</dbReference>
<dbReference type="InterPro" id="IPR019734">
    <property type="entry name" value="TPR_rpt"/>
</dbReference>
<dbReference type="SUPFAM" id="SSF48452">
    <property type="entry name" value="TPR-like"/>
    <property type="match status" value="1"/>
</dbReference>
<dbReference type="STRING" id="3750.A0A498I026"/>
<dbReference type="EMBL" id="RDQH01000341">
    <property type="protein sequence ID" value="RXH75235.1"/>
    <property type="molecule type" value="Genomic_DNA"/>
</dbReference>
<reference evidence="8 9" key="1">
    <citation type="submission" date="2018-10" db="EMBL/GenBank/DDBJ databases">
        <title>A high-quality apple genome assembly.</title>
        <authorList>
            <person name="Hu J."/>
        </authorList>
    </citation>
    <scope>NUCLEOTIDE SEQUENCE [LARGE SCALE GENOMIC DNA]</scope>
    <source>
        <strain evidence="9">cv. HFTH1</strain>
        <tissue evidence="8">Young leaf</tissue>
    </source>
</reference>
<evidence type="ECO:0000256" key="6">
    <source>
        <dbReference type="SAM" id="MobiDB-lite"/>
    </source>
</evidence>
<dbReference type="Pfam" id="PF10516">
    <property type="entry name" value="SHNi-TPR"/>
    <property type="match status" value="1"/>
</dbReference>
<accession>A0A498I026</accession>
<feature type="region of interest" description="Disordered" evidence="6">
    <location>
        <begin position="385"/>
        <end position="406"/>
    </location>
</feature>
<evidence type="ECO:0000256" key="4">
    <source>
        <dbReference type="ARBA" id="ARBA00022803"/>
    </source>
</evidence>
<keyword evidence="9" id="KW-1185">Reference proteome</keyword>
<dbReference type="AlphaFoldDB" id="A0A498I026"/>
<feature type="compositionally biased region" description="Low complexity" evidence="6">
    <location>
        <begin position="46"/>
        <end position="58"/>
    </location>
</feature>
<evidence type="ECO:0000313" key="9">
    <source>
        <dbReference type="Proteomes" id="UP000290289"/>
    </source>
</evidence>